<evidence type="ECO:0000313" key="5">
    <source>
        <dbReference type="Proteomes" id="UP000233293"/>
    </source>
</evidence>
<sequence length="30" mass="3328">VVGKGKSEQLVPTKDGVREPQNRRVQIVLP</sequence>
<evidence type="ECO:0000256" key="1">
    <source>
        <dbReference type="PROSITE-ProRule" id="PRU00473"/>
    </source>
</evidence>
<name>A0A2N3PNT4_9PROT</name>
<feature type="region of interest" description="Disordered" evidence="2">
    <location>
        <begin position="1"/>
        <end position="30"/>
    </location>
</feature>
<keyword evidence="5" id="KW-1185">Reference proteome</keyword>
<reference evidence="5" key="1">
    <citation type="submission" date="2017-12" db="EMBL/GenBank/DDBJ databases">
        <title>Draft genome sequence of Telmatospirillum siberiense 26-4b1T, an acidotolerant peatland alphaproteobacterium potentially involved in sulfur cycling.</title>
        <authorList>
            <person name="Hausmann B."/>
            <person name="Pjevac P."/>
            <person name="Schreck K."/>
            <person name="Herbold C.W."/>
            <person name="Daims H."/>
            <person name="Wagner M."/>
            <person name="Pester M."/>
            <person name="Loy A."/>
        </authorList>
    </citation>
    <scope>NUCLEOTIDE SEQUENCE [LARGE SCALE GENOMIC DNA]</scope>
    <source>
        <strain evidence="5">26-4b1</strain>
    </source>
</reference>
<evidence type="ECO:0000313" key="4">
    <source>
        <dbReference type="EMBL" id="PKU22047.1"/>
    </source>
</evidence>
<organism evidence="4 5">
    <name type="scientific">Telmatospirillum siberiense</name>
    <dbReference type="NCBI Taxonomy" id="382514"/>
    <lineage>
        <taxon>Bacteria</taxon>
        <taxon>Pseudomonadati</taxon>
        <taxon>Pseudomonadota</taxon>
        <taxon>Alphaproteobacteria</taxon>
        <taxon>Rhodospirillales</taxon>
        <taxon>Rhodospirillaceae</taxon>
        <taxon>Telmatospirillum</taxon>
    </lineage>
</organism>
<feature type="non-terminal residue" evidence="4">
    <location>
        <position position="1"/>
    </location>
</feature>
<accession>A0A2N3PNT4</accession>
<dbReference type="GO" id="GO:0016020">
    <property type="term" value="C:membrane"/>
    <property type="evidence" value="ECO:0007669"/>
    <property type="project" value="UniProtKB-UniRule"/>
</dbReference>
<comment type="caution">
    <text evidence="4">The sequence shown here is derived from an EMBL/GenBank/DDBJ whole genome shotgun (WGS) entry which is preliminary data.</text>
</comment>
<proteinExistence type="predicted"/>
<feature type="domain" description="OmpA-like" evidence="3">
    <location>
        <begin position="1"/>
        <end position="30"/>
    </location>
</feature>
<keyword evidence="4" id="KW-0969">Cilium</keyword>
<protein>
    <submittedName>
        <fullName evidence="4">Flagellar motor protein MotB</fullName>
    </submittedName>
</protein>
<keyword evidence="4" id="KW-0966">Cell projection</keyword>
<keyword evidence="1" id="KW-0472">Membrane</keyword>
<dbReference type="PROSITE" id="PS51123">
    <property type="entry name" value="OMPA_2"/>
    <property type="match status" value="1"/>
</dbReference>
<gene>
    <name evidence="4" type="ORF">CWS72_23870</name>
</gene>
<evidence type="ECO:0000256" key="2">
    <source>
        <dbReference type="SAM" id="MobiDB-lite"/>
    </source>
</evidence>
<keyword evidence="4" id="KW-0282">Flagellum</keyword>
<dbReference type="Proteomes" id="UP000233293">
    <property type="component" value="Unassembled WGS sequence"/>
</dbReference>
<evidence type="ECO:0000259" key="3">
    <source>
        <dbReference type="PROSITE" id="PS51123"/>
    </source>
</evidence>
<dbReference type="AlphaFoldDB" id="A0A2N3PNT4"/>
<dbReference type="EMBL" id="PIUM01000039">
    <property type="protein sequence ID" value="PKU22047.1"/>
    <property type="molecule type" value="Genomic_DNA"/>
</dbReference>
<dbReference type="InterPro" id="IPR006665">
    <property type="entry name" value="OmpA-like"/>
</dbReference>